<keyword evidence="2" id="KW-1185">Reference proteome</keyword>
<dbReference type="Pfam" id="PF08891">
    <property type="entry name" value="YfcL"/>
    <property type="match status" value="1"/>
</dbReference>
<dbReference type="EMBL" id="JABBXH010000002">
    <property type="protein sequence ID" value="NMP31247.1"/>
    <property type="molecule type" value="Genomic_DNA"/>
</dbReference>
<dbReference type="InterPro" id="IPR014987">
    <property type="entry name" value="UPF_YfcL"/>
</dbReference>
<organism evidence="1 2">
    <name type="scientific">Thalassotalea algicola</name>
    <dbReference type="NCBI Taxonomy" id="2716224"/>
    <lineage>
        <taxon>Bacteria</taxon>
        <taxon>Pseudomonadati</taxon>
        <taxon>Pseudomonadota</taxon>
        <taxon>Gammaproteobacteria</taxon>
        <taxon>Alteromonadales</taxon>
        <taxon>Colwelliaceae</taxon>
        <taxon>Thalassotalea</taxon>
    </lineage>
</organism>
<reference evidence="1 2" key="1">
    <citation type="submission" date="2020-04" db="EMBL/GenBank/DDBJ databases">
        <title>Thalassotalea sp. M1531, isolated from the surface of marine red alga.</title>
        <authorList>
            <person name="Pang L."/>
            <person name="Lu D.-C."/>
        </authorList>
    </citation>
    <scope>NUCLEOTIDE SEQUENCE [LARGE SCALE GENOMIC DNA]</scope>
    <source>
        <strain evidence="1 2">M1531</strain>
    </source>
</reference>
<evidence type="ECO:0000313" key="2">
    <source>
        <dbReference type="Proteomes" id="UP000568664"/>
    </source>
</evidence>
<protein>
    <submittedName>
        <fullName evidence="1">YfcL family protein</fullName>
    </submittedName>
</protein>
<proteinExistence type="predicted"/>
<name>A0A7Y0Q6W4_9GAMM</name>
<gene>
    <name evidence="1" type="ORF">HII17_06715</name>
</gene>
<dbReference type="Proteomes" id="UP000568664">
    <property type="component" value="Unassembled WGS sequence"/>
</dbReference>
<sequence>MNFENLTALYHYFDQLADHEEDDDLLFASSYIRGFIALSASELGNESQPLSAQLAGNVSEQLASSKHELTPQDQVLVNNYWQQLLPSFKY</sequence>
<comment type="caution">
    <text evidence="1">The sequence shown here is derived from an EMBL/GenBank/DDBJ whole genome shotgun (WGS) entry which is preliminary data.</text>
</comment>
<dbReference type="RefSeq" id="WP_169074576.1">
    <property type="nucleotide sequence ID" value="NZ_JABBXH010000002.1"/>
</dbReference>
<evidence type="ECO:0000313" key="1">
    <source>
        <dbReference type="EMBL" id="NMP31247.1"/>
    </source>
</evidence>
<dbReference type="AlphaFoldDB" id="A0A7Y0Q6W4"/>
<accession>A0A7Y0Q6W4</accession>